<dbReference type="InterPro" id="IPR050639">
    <property type="entry name" value="SSR_resolvase"/>
</dbReference>
<dbReference type="PROSITE" id="PS51736">
    <property type="entry name" value="RECOMBINASES_3"/>
    <property type="match status" value="1"/>
</dbReference>
<dbReference type="InterPro" id="IPR011109">
    <property type="entry name" value="DNA_bind_recombinase_dom"/>
</dbReference>
<dbReference type="GO" id="GO:0000150">
    <property type="term" value="F:DNA strand exchange activity"/>
    <property type="evidence" value="ECO:0007669"/>
    <property type="project" value="InterPro"/>
</dbReference>
<dbReference type="CDD" id="cd03768">
    <property type="entry name" value="SR_ResInv"/>
    <property type="match status" value="1"/>
</dbReference>
<dbReference type="PANTHER" id="PTHR30461:SF23">
    <property type="entry name" value="DNA RECOMBINASE-RELATED"/>
    <property type="match status" value="1"/>
</dbReference>
<dbReference type="Pfam" id="PF13408">
    <property type="entry name" value="Zn_ribbon_recom"/>
    <property type="match status" value="1"/>
</dbReference>
<gene>
    <name evidence="2" type="ORF">SAMN02745134_00228</name>
</gene>
<dbReference type="InterPro" id="IPR025827">
    <property type="entry name" value="Zn_ribbon_recom_dom"/>
</dbReference>
<dbReference type="GO" id="GO:0003677">
    <property type="term" value="F:DNA binding"/>
    <property type="evidence" value="ECO:0007669"/>
    <property type="project" value="InterPro"/>
</dbReference>
<sequence length="589" mass="68290">MKIAIYSRKSKFTGKGDSIENQIEMCKDYISKYVDKNVEFIIYEDEGFSGGTIDRPKFKKLMHDVQANTIDKLVCYRLDRISRNVADFSSTLEILQNYHVDFISISEQFDTSTPMGRAMIYIASVFAQLERETIAERVKDNMMELAKNGRWTGGKIPLGFISNKKVYIDEEGLKRQFPVLEIEQKEMSFVELLYNKYLELGSLHKLEVYVTENQLKSRNDVMLEKSSLKLILQNPIYVKANDDVLNYLQEHDYNVYGKPDGIHSLLTYNKTEQSMKNGKHVKIKKAKEDRLAAISNIEGALPPALWLDVQRKFDENRDKFPRLGKTNNALLTGKIKCGKCNEYMLIQHGKVSKTTGQKSFYYVCSLKRKSHKKLCDCANANASKLEDLVLLSLKKLSKAKLSFISDLKKKYNSEWKNNGLDEKLMLTKALSDKKKQISNLLNELSKEEDEYMKGLIRDKIKPFKKQCMQLEHKLVSLETETKKSKTNEINLKIIEDILNDCEIIDKLPRERQKQIIDTIIETIYWFGESNNSNNGRIKIKFIGTDNDYEEMNFTDKELEESKLQFSSTSTCKINDNFLSIREIKKNTRT</sequence>
<dbReference type="EMBL" id="FWXH01000002">
    <property type="protein sequence ID" value="SMC17068.1"/>
    <property type="molecule type" value="Genomic_DNA"/>
</dbReference>
<dbReference type="AlphaFoldDB" id="A0A1W1X043"/>
<reference evidence="2 3" key="1">
    <citation type="submission" date="2017-04" db="EMBL/GenBank/DDBJ databases">
        <authorList>
            <person name="Afonso C.L."/>
            <person name="Miller P.J."/>
            <person name="Scott M.A."/>
            <person name="Spackman E."/>
            <person name="Goraichik I."/>
            <person name="Dimitrov K.M."/>
            <person name="Suarez D.L."/>
            <person name="Swayne D.E."/>
        </authorList>
    </citation>
    <scope>NUCLEOTIDE SEQUENCE [LARGE SCALE GENOMIC DNA]</scope>
    <source>
        <strain evidence="2 3">DSM 12555</strain>
    </source>
</reference>
<dbReference type="PANTHER" id="PTHR30461">
    <property type="entry name" value="DNA-INVERTASE FROM LAMBDOID PROPHAGE"/>
    <property type="match status" value="1"/>
</dbReference>
<proteinExistence type="predicted"/>
<dbReference type="Gene3D" id="3.40.50.1390">
    <property type="entry name" value="Resolvase, N-terminal catalytic domain"/>
    <property type="match status" value="1"/>
</dbReference>
<evidence type="ECO:0000259" key="1">
    <source>
        <dbReference type="PROSITE" id="PS51736"/>
    </source>
</evidence>
<protein>
    <submittedName>
        <fullName evidence="2">Site-specific DNA recombinase</fullName>
    </submittedName>
</protein>
<evidence type="ECO:0000313" key="3">
    <source>
        <dbReference type="Proteomes" id="UP000192468"/>
    </source>
</evidence>
<accession>A0A1W1X043</accession>
<dbReference type="InterPro" id="IPR006119">
    <property type="entry name" value="Resolv_N"/>
</dbReference>
<dbReference type="Pfam" id="PF07508">
    <property type="entry name" value="Recombinase"/>
    <property type="match status" value="1"/>
</dbReference>
<feature type="domain" description="Resolvase/invertase-type recombinase catalytic" evidence="1">
    <location>
        <begin position="2"/>
        <end position="149"/>
    </location>
</feature>
<dbReference type="OrthoDB" id="9781670at2"/>
<evidence type="ECO:0000313" key="2">
    <source>
        <dbReference type="EMBL" id="SMC17068.1"/>
    </source>
</evidence>
<organism evidence="2 3">
    <name type="scientific">Clostridium acidisoli DSM 12555</name>
    <dbReference type="NCBI Taxonomy" id="1121291"/>
    <lineage>
        <taxon>Bacteria</taxon>
        <taxon>Bacillati</taxon>
        <taxon>Bacillota</taxon>
        <taxon>Clostridia</taxon>
        <taxon>Eubacteriales</taxon>
        <taxon>Clostridiaceae</taxon>
        <taxon>Clostridium</taxon>
    </lineage>
</organism>
<dbReference type="InterPro" id="IPR036162">
    <property type="entry name" value="Resolvase-like_N_sf"/>
</dbReference>
<dbReference type="Proteomes" id="UP000192468">
    <property type="component" value="Unassembled WGS sequence"/>
</dbReference>
<dbReference type="SUPFAM" id="SSF53041">
    <property type="entry name" value="Resolvase-like"/>
    <property type="match status" value="1"/>
</dbReference>
<dbReference type="Pfam" id="PF00239">
    <property type="entry name" value="Resolvase"/>
    <property type="match status" value="1"/>
</dbReference>
<name>A0A1W1X043_9CLOT</name>
<dbReference type="STRING" id="1121291.SAMN02745134_00228"/>
<dbReference type="InterPro" id="IPR038109">
    <property type="entry name" value="DNA_bind_recomb_sf"/>
</dbReference>
<dbReference type="SMART" id="SM00857">
    <property type="entry name" value="Resolvase"/>
    <property type="match status" value="1"/>
</dbReference>
<keyword evidence="3" id="KW-1185">Reference proteome</keyword>
<dbReference type="Gene3D" id="3.90.1750.20">
    <property type="entry name" value="Putative Large Serine Recombinase, Chain B, Domain 2"/>
    <property type="match status" value="1"/>
</dbReference>
<dbReference type="RefSeq" id="WP_139795940.1">
    <property type="nucleotide sequence ID" value="NZ_FWXH01000002.1"/>
</dbReference>